<comment type="subcellular location">
    <subcellularLocation>
        <location evidence="1">Membrane</location>
        <topology evidence="1">Multi-pass membrane protein</topology>
    </subcellularLocation>
</comment>
<feature type="transmembrane region" description="Helical" evidence="6">
    <location>
        <begin position="377"/>
        <end position="398"/>
    </location>
</feature>
<dbReference type="GO" id="GO:0055085">
    <property type="term" value="P:transmembrane transport"/>
    <property type="evidence" value="ECO:0000318"/>
    <property type="project" value="GO_Central"/>
</dbReference>
<dbReference type="Gene3D" id="1.20.1250.20">
    <property type="entry name" value="MFS general substrate transporter like domains"/>
    <property type="match status" value="1"/>
</dbReference>
<comment type="similarity">
    <text evidence="2">Belongs to the major facilitator superfamily. Proton-dependent oligopeptide transporter (POT/PTR) (TC 2.A.17) family.</text>
</comment>
<keyword evidence="8" id="KW-1185">Reference proteome</keyword>
<keyword evidence="3 6" id="KW-0812">Transmembrane</keyword>
<evidence type="ECO:0000256" key="2">
    <source>
        <dbReference type="ARBA" id="ARBA00005982"/>
    </source>
</evidence>
<reference evidence="8" key="1">
    <citation type="journal article" date="2016" name="Nature">
        <title>The genome of the seagrass Zostera marina reveals angiosperm adaptation to the sea.</title>
        <authorList>
            <person name="Olsen J.L."/>
            <person name="Rouze P."/>
            <person name="Verhelst B."/>
            <person name="Lin Y.-C."/>
            <person name="Bayer T."/>
            <person name="Collen J."/>
            <person name="Dattolo E."/>
            <person name="De Paoli E."/>
            <person name="Dittami S."/>
            <person name="Maumus F."/>
            <person name="Michel G."/>
            <person name="Kersting A."/>
            <person name="Lauritano C."/>
            <person name="Lohaus R."/>
            <person name="Toepel M."/>
            <person name="Tonon T."/>
            <person name="Vanneste K."/>
            <person name="Amirebrahimi M."/>
            <person name="Brakel J."/>
            <person name="Bostroem C."/>
            <person name="Chovatia M."/>
            <person name="Grimwood J."/>
            <person name="Jenkins J.W."/>
            <person name="Jueterbock A."/>
            <person name="Mraz A."/>
            <person name="Stam W.T."/>
            <person name="Tice H."/>
            <person name="Bornberg-Bauer E."/>
            <person name="Green P.J."/>
            <person name="Pearson G.A."/>
            <person name="Procaccini G."/>
            <person name="Duarte C.M."/>
            <person name="Schmutz J."/>
            <person name="Reusch T.B.H."/>
            <person name="Van de Peer Y."/>
        </authorList>
    </citation>
    <scope>NUCLEOTIDE SEQUENCE [LARGE SCALE GENOMIC DNA]</scope>
    <source>
        <strain evidence="8">cv. Finnish</strain>
    </source>
</reference>
<feature type="transmembrane region" description="Helical" evidence="6">
    <location>
        <begin position="340"/>
        <end position="357"/>
    </location>
</feature>
<dbReference type="EMBL" id="LFYR01000714">
    <property type="protein sequence ID" value="KMZ70721.1"/>
    <property type="molecule type" value="Genomic_DNA"/>
</dbReference>
<evidence type="ECO:0000256" key="1">
    <source>
        <dbReference type="ARBA" id="ARBA00004141"/>
    </source>
</evidence>
<keyword evidence="4 6" id="KW-1133">Transmembrane helix</keyword>
<comment type="caution">
    <text evidence="7">The sequence shown here is derived from an EMBL/GenBank/DDBJ whole genome shotgun (WGS) entry which is preliminary data.</text>
</comment>
<name>A0A0K9PP29_ZOSMR</name>
<feature type="transmembrane region" description="Helical" evidence="6">
    <location>
        <begin position="294"/>
        <end position="312"/>
    </location>
</feature>
<organism evidence="7 8">
    <name type="scientific">Zostera marina</name>
    <name type="common">Eelgrass</name>
    <dbReference type="NCBI Taxonomy" id="29655"/>
    <lineage>
        <taxon>Eukaryota</taxon>
        <taxon>Viridiplantae</taxon>
        <taxon>Streptophyta</taxon>
        <taxon>Embryophyta</taxon>
        <taxon>Tracheophyta</taxon>
        <taxon>Spermatophyta</taxon>
        <taxon>Magnoliopsida</taxon>
        <taxon>Liliopsida</taxon>
        <taxon>Zosteraceae</taxon>
        <taxon>Zostera</taxon>
    </lineage>
</organism>
<evidence type="ECO:0000256" key="4">
    <source>
        <dbReference type="ARBA" id="ARBA00022989"/>
    </source>
</evidence>
<feature type="transmembrane region" description="Helical" evidence="6">
    <location>
        <begin position="186"/>
        <end position="205"/>
    </location>
</feature>
<dbReference type="SUPFAM" id="SSF103473">
    <property type="entry name" value="MFS general substrate transporter"/>
    <property type="match status" value="2"/>
</dbReference>
<feature type="transmembrane region" description="Helical" evidence="6">
    <location>
        <begin position="105"/>
        <end position="135"/>
    </location>
</feature>
<accession>A0A0K9PP29</accession>
<gene>
    <name evidence="7" type="ORF">ZOSMA_195G00170</name>
</gene>
<evidence type="ECO:0000256" key="6">
    <source>
        <dbReference type="SAM" id="Phobius"/>
    </source>
</evidence>
<evidence type="ECO:0000256" key="3">
    <source>
        <dbReference type="ARBA" id="ARBA00022692"/>
    </source>
</evidence>
<proteinExistence type="inferred from homology"/>
<feature type="transmembrane region" description="Helical" evidence="6">
    <location>
        <begin position="452"/>
        <end position="473"/>
    </location>
</feature>
<feature type="transmembrane region" description="Helical" evidence="6">
    <location>
        <begin position="499"/>
        <end position="518"/>
    </location>
</feature>
<evidence type="ECO:0000313" key="8">
    <source>
        <dbReference type="Proteomes" id="UP000036987"/>
    </source>
</evidence>
<feature type="transmembrane region" description="Helical" evidence="6">
    <location>
        <begin position="418"/>
        <end position="440"/>
    </location>
</feature>
<feature type="transmembrane region" description="Helical" evidence="6">
    <location>
        <begin position="211"/>
        <end position="232"/>
    </location>
</feature>
<dbReference type="InterPro" id="IPR000109">
    <property type="entry name" value="POT_fam"/>
</dbReference>
<protein>
    <submittedName>
        <fullName evidence="7">Putative peptide transporter, Protein NRT1/ PTR FAMILY 5.11</fullName>
    </submittedName>
</protein>
<dbReference type="GO" id="GO:0016020">
    <property type="term" value="C:membrane"/>
    <property type="evidence" value="ECO:0000318"/>
    <property type="project" value="GO_Central"/>
</dbReference>
<dbReference type="PANTHER" id="PTHR11654">
    <property type="entry name" value="OLIGOPEPTIDE TRANSPORTER-RELATED"/>
    <property type="match status" value="1"/>
</dbReference>
<dbReference type="InterPro" id="IPR036259">
    <property type="entry name" value="MFS_trans_sf"/>
</dbReference>
<keyword evidence="5 6" id="KW-0472">Membrane</keyword>
<sequence length="537" mass="59572">MDEIRRSKAPSSRFNKPCILIIDITGNDGLCIKKTVVAAIERFAYKGVASNLVTFLTQELNMTSAAAAKSVNSWYGVNSMLPLLGAFLADSYWDRYSTIFCSSLLYLLGLVALTSWAMLCTWMPVMTLFLPLYLISTAQGGYNPSLQAFGADQLDGDEEHCQPPSVNINRDDGNSNSKEKSWFFQWWYFGICSGSLLGNSLMSYVQDTYGWMLGFTIPTMAMGISVLCFAVGSRCYVHKQKRQNATIKLVPSDGEGVEIEMRPILDPIVNIATGLDHQSPAPAPPLPTLSVIKVLSSLLPIWTVLLMFAVIFQQPSTFFTQQGMAMKHTIGKTNFKIPPASLQSSITISIIVLMPLYDRLIIPSIRLLSGNVKGITIFQRIGIGMFFAIMAMVVAAVVEWKRTKNIFEEGKLSIFWLLPQYVLLGISDVFTVVGMQEFFYTQVPSTMKSIGIGVYLSVFGVGSFLGSFFITAIEFFTCEKDPAGGACWFSDDMSKAKLYKYYSLLATAGSVSFLMFLYNCQHFHVTSSFSYHLQDGK</sequence>
<dbReference type="GO" id="GO:0022857">
    <property type="term" value="F:transmembrane transporter activity"/>
    <property type="evidence" value="ECO:0000318"/>
    <property type="project" value="GO_Central"/>
</dbReference>
<evidence type="ECO:0000313" key="7">
    <source>
        <dbReference type="EMBL" id="KMZ70721.1"/>
    </source>
</evidence>
<dbReference type="AlphaFoldDB" id="A0A0K9PP29"/>
<evidence type="ECO:0000256" key="5">
    <source>
        <dbReference type="ARBA" id="ARBA00023136"/>
    </source>
</evidence>
<dbReference type="OrthoDB" id="8904098at2759"/>
<dbReference type="OMA" id="WIQIWNN"/>
<dbReference type="Proteomes" id="UP000036987">
    <property type="component" value="Unassembled WGS sequence"/>
</dbReference>
<dbReference type="Pfam" id="PF00854">
    <property type="entry name" value="PTR2"/>
    <property type="match status" value="2"/>
</dbReference>